<dbReference type="AlphaFoldDB" id="A0A4R2IAU8"/>
<dbReference type="EMBL" id="SLWR01000017">
    <property type="protein sequence ID" value="TCO40528.1"/>
    <property type="molecule type" value="Genomic_DNA"/>
</dbReference>
<keyword evidence="2" id="KW-1185">Reference proteome</keyword>
<organism evidence="1 2">
    <name type="scientific">Kribbella antiqua</name>
    <dbReference type="NCBI Taxonomy" id="2512217"/>
    <lineage>
        <taxon>Bacteria</taxon>
        <taxon>Bacillati</taxon>
        <taxon>Actinomycetota</taxon>
        <taxon>Actinomycetes</taxon>
        <taxon>Propionibacteriales</taxon>
        <taxon>Kribbellaceae</taxon>
        <taxon>Kribbella</taxon>
    </lineage>
</organism>
<comment type="caution">
    <text evidence="1">The sequence shown here is derived from an EMBL/GenBank/DDBJ whole genome shotgun (WGS) entry which is preliminary data.</text>
</comment>
<protein>
    <submittedName>
        <fullName evidence="1">Uncharacterized protein</fullName>
    </submittedName>
</protein>
<reference evidence="1 2" key="1">
    <citation type="journal article" date="2015" name="Stand. Genomic Sci.">
        <title>Genomic Encyclopedia of Bacterial and Archaeal Type Strains, Phase III: the genomes of soil and plant-associated and newly described type strains.</title>
        <authorList>
            <person name="Whitman W.B."/>
            <person name="Woyke T."/>
            <person name="Klenk H.P."/>
            <person name="Zhou Y."/>
            <person name="Lilburn T.G."/>
            <person name="Beck B.J."/>
            <person name="De Vos P."/>
            <person name="Vandamme P."/>
            <person name="Eisen J.A."/>
            <person name="Garrity G."/>
            <person name="Hugenholtz P."/>
            <person name="Kyrpides N.C."/>
        </authorList>
    </citation>
    <scope>NUCLEOTIDE SEQUENCE [LARGE SCALE GENOMIC DNA]</scope>
    <source>
        <strain evidence="1 2">VKM Ac-2541</strain>
    </source>
</reference>
<evidence type="ECO:0000313" key="1">
    <source>
        <dbReference type="EMBL" id="TCO40528.1"/>
    </source>
</evidence>
<proteinExistence type="predicted"/>
<sequence length="51" mass="5246">MDDRQIDRQGGGTRPDVLVAAGTPSVVGDAGGDFTFGFAGSFVSFLRRLGA</sequence>
<name>A0A4R2IAU8_9ACTN</name>
<evidence type="ECO:0000313" key="2">
    <source>
        <dbReference type="Proteomes" id="UP000295573"/>
    </source>
</evidence>
<gene>
    <name evidence="1" type="ORF">EV646_11769</name>
</gene>
<dbReference type="Proteomes" id="UP000295573">
    <property type="component" value="Unassembled WGS sequence"/>
</dbReference>
<accession>A0A4R2IAU8</accession>